<sequence>MAAIKPVTFRDLIDAIATLPIINFPENISQLSSNKSQSNCNKGRGLRHPRRSAPQVAHQAIKAWRQT</sequence>
<geneLocation type="plasmid" evidence="2 3">
    <name>pOSC7112.01</name>
</geneLocation>
<evidence type="ECO:0000313" key="2">
    <source>
        <dbReference type="EMBL" id="AFZ10552.1"/>
    </source>
</evidence>
<dbReference type="EMBL" id="CP003615">
    <property type="protein sequence ID" value="AFZ10552.1"/>
    <property type="molecule type" value="Genomic_DNA"/>
</dbReference>
<evidence type="ECO:0000256" key="1">
    <source>
        <dbReference type="SAM" id="MobiDB-lite"/>
    </source>
</evidence>
<organism evidence="2 3">
    <name type="scientific">Phormidium nigroviride PCC 7112</name>
    <dbReference type="NCBI Taxonomy" id="179408"/>
    <lineage>
        <taxon>Bacteria</taxon>
        <taxon>Bacillati</taxon>
        <taxon>Cyanobacteriota</taxon>
        <taxon>Cyanophyceae</taxon>
        <taxon>Oscillatoriophycideae</taxon>
        <taxon>Oscillatoriales</taxon>
        <taxon>Oscillatoriaceae</taxon>
        <taxon>Phormidium</taxon>
    </lineage>
</organism>
<feature type="compositionally biased region" description="Polar residues" evidence="1">
    <location>
        <begin position="31"/>
        <end position="41"/>
    </location>
</feature>
<reference evidence="2 3" key="1">
    <citation type="submission" date="2012-05" db="EMBL/GenBank/DDBJ databases">
        <title>Finished plasmid 1 of genome of Oscillatoria sp. PCC 7112.</title>
        <authorList>
            <consortium name="US DOE Joint Genome Institute"/>
            <person name="Gugger M."/>
            <person name="Coursin T."/>
            <person name="Rippka R."/>
            <person name="Tandeau De Marsac N."/>
            <person name="Huntemann M."/>
            <person name="Wei C.-L."/>
            <person name="Han J."/>
            <person name="Detter J.C."/>
            <person name="Han C."/>
            <person name="Tapia R."/>
            <person name="Davenport K."/>
            <person name="Daligault H."/>
            <person name="Erkkila T."/>
            <person name="Gu W."/>
            <person name="Munk A.C.C."/>
            <person name="Teshima H."/>
            <person name="Xu Y."/>
            <person name="Chain P."/>
            <person name="Chen A."/>
            <person name="Krypides N."/>
            <person name="Mavromatis K."/>
            <person name="Markowitz V."/>
            <person name="Szeto E."/>
            <person name="Ivanova N."/>
            <person name="Mikhailova N."/>
            <person name="Ovchinnikova G."/>
            <person name="Pagani I."/>
            <person name="Pati A."/>
            <person name="Goodwin L."/>
            <person name="Peters L."/>
            <person name="Pitluck S."/>
            <person name="Woyke T."/>
            <person name="Kerfeld C."/>
        </authorList>
    </citation>
    <scope>NUCLEOTIDE SEQUENCE [LARGE SCALE GENOMIC DNA]</scope>
    <source>
        <strain evidence="2 3">PCC 7112</strain>
        <plasmid evidence="2 3">pOSC7112.01</plasmid>
    </source>
</reference>
<protein>
    <submittedName>
        <fullName evidence="2">Uncharacterized protein</fullName>
    </submittedName>
</protein>
<gene>
    <name evidence="2" type="ORF">Osc7112_6400</name>
</gene>
<evidence type="ECO:0000313" key="3">
    <source>
        <dbReference type="Proteomes" id="UP000010478"/>
    </source>
</evidence>
<keyword evidence="2" id="KW-0614">Plasmid</keyword>
<dbReference type="HOGENOM" id="CLU_205288_0_0_3"/>
<dbReference type="Proteomes" id="UP000010478">
    <property type="component" value="Plasmid pOSC7112.01"/>
</dbReference>
<name>K9VSU8_9CYAN</name>
<dbReference type="AlphaFoldDB" id="K9VSU8"/>
<proteinExistence type="predicted"/>
<keyword evidence="3" id="KW-1185">Reference proteome</keyword>
<accession>K9VSU8</accession>
<feature type="region of interest" description="Disordered" evidence="1">
    <location>
        <begin position="31"/>
        <end position="67"/>
    </location>
</feature>
<dbReference type="KEGG" id="oni:Osc7112_6400"/>